<accession>A0ABT3QSG8</accession>
<dbReference type="Proteomes" id="UP001301216">
    <property type="component" value="Unassembled WGS sequence"/>
</dbReference>
<keyword evidence="3" id="KW-1185">Reference proteome</keyword>
<evidence type="ECO:0000313" key="3">
    <source>
        <dbReference type="Proteomes" id="UP001301216"/>
    </source>
</evidence>
<comment type="caution">
    <text evidence="2">The sequence shown here is derived from an EMBL/GenBank/DDBJ whole genome shotgun (WGS) entry which is preliminary data.</text>
</comment>
<dbReference type="InterPro" id="IPR050483">
    <property type="entry name" value="CoA-transferase_III_domain"/>
</dbReference>
<name>A0ABT3QSG8_9HYPH</name>
<dbReference type="Pfam" id="PF02515">
    <property type="entry name" value="CoA_transf_3"/>
    <property type="match status" value="1"/>
</dbReference>
<dbReference type="InterPro" id="IPR044855">
    <property type="entry name" value="CoA-Trfase_III_dom3_sf"/>
</dbReference>
<dbReference type="InterPro" id="IPR003673">
    <property type="entry name" value="CoA-Trfase_fam_III"/>
</dbReference>
<dbReference type="PANTHER" id="PTHR48207:SF3">
    <property type="entry name" value="SUCCINATE--HYDROXYMETHYLGLUTARATE COA-TRANSFERASE"/>
    <property type="match status" value="1"/>
</dbReference>
<keyword evidence="1" id="KW-0808">Transferase</keyword>
<dbReference type="Gene3D" id="3.40.50.10540">
    <property type="entry name" value="Crotonobetainyl-coa:carnitine coa-transferase, domain 1"/>
    <property type="match status" value="1"/>
</dbReference>
<gene>
    <name evidence="2" type="ORF">OPR82_17640</name>
</gene>
<evidence type="ECO:0000313" key="2">
    <source>
        <dbReference type="EMBL" id="MCX2698554.1"/>
    </source>
</evidence>
<dbReference type="InterPro" id="IPR023606">
    <property type="entry name" value="CoA-Trfase_III_dom_1_sf"/>
</dbReference>
<sequence>MSDTNLPLDGVLVVSIEQAVAAPLCTLKLADAGARVIKIERVEGETARHYDTTVEGVSAYFVWLNRGKESATLDLKNADDLALLHRMLEHADVFVQNLAPGAIDRLGLSKTELTERYPTLIAVNIVGYGQDTPAAEMRAYDMLVQAESGLCSVTGSPETASKVGVSVADIATGMNAHAAILEALLQRGRTGRGQVIEISMFDGMADWMSVPLLHYEYADRETKRYGLAHASIYPYRPFNCSDGKAVVISIQQNSEWYRLCTKVVERPDLVDDERFKTNSLRVANRELLDSELEPAFACLSLEEAISKLNAAQIAWGRVTNVADLPKHQALRRIEVLLPSGKIISLPRPPGYRVHKDGPRQVPALDRDTAQIRTEFSGALPA</sequence>
<dbReference type="SUPFAM" id="SSF89796">
    <property type="entry name" value="CoA-transferase family III (CaiB/BaiF)"/>
    <property type="match status" value="1"/>
</dbReference>
<dbReference type="PANTHER" id="PTHR48207">
    <property type="entry name" value="SUCCINATE--HYDROXYMETHYLGLUTARATE COA-TRANSFERASE"/>
    <property type="match status" value="1"/>
</dbReference>
<proteinExistence type="predicted"/>
<protein>
    <submittedName>
        <fullName evidence="2">CaiB/BaiF CoA-transferase family protein</fullName>
    </submittedName>
</protein>
<dbReference type="EMBL" id="JAPHAV010000012">
    <property type="protein sequence ID" value="MCX2698554.1"/>
    <property type="molecule type" value="Genomic_DNA"/>
</dbReference>
<dbReference type="Gene3D" id="3.30.1540.10">
    <property type="entry name" value="formyl-coa transferase, domain 3"/>
    <property type="match status" value="1"/>
</dbReference>
<reference evidence="2 3" key="1">
    <citation type="submission" date="2022-11" db="EMBL/GenBank/DDBJ databases">
        <title>Brucella sp. YY2X, whole genome shotgun sequencing project.</title>
        <authorList>
            <person name="Yang Y."/>
        </authorList>
    </citation>
    <scope>NUCLEOTIDE SEQUENCE [LARGE SCALE GENOMIC DNA]</scope>
    <source>
        <strain evidence="2 3">YY2X</strain>
    </source>
</reference>
<dbReference type="RefSeq" id="WP_113533344.1">
    <property type="nucleotide sequence ID" value="NZ_JAPHAV010000012.1"/>
</dbReference>
<organism evidence="2 3">
    <name type="scientific">Ochrobactrum chromiisoli</name>
    <dbReference type="NCBI Taxonomy" id="2993941"/>
    <lineage>
        <taxon>Bacteria</taxon>
        <taxon>Pseudomonadati</taxon>
        <taxon>Pseudomonadota</taxon>
        <taxon>Alphaproteobacteria</taxon>
        <taxon>Hyphomicrobiales</taxon>
        <taxon>Brucellaceae</taxon>
        <taxon>Brucella/Ochrobactrum group</taxon>
        <taxon>Ochrobactrum</taxon>
    </lineage>
</organism>
<evidence type="ECO:0000256" key="1">
    <source>
        <dbReference type="ARBA" id="ARBA00022679"/>
    </source>
</evidence>